<gene>
    <name evidence="1" type="ORF">QLQ16_10895</name>
</gene>
<comment type="caution">
    <text evidence="1">The sequence shown here is derived from an EMBL/GenBank/DDBJ whole genome shotgun (WGS) entry which is preliminary data.</text>
</comment>
<protein>
    <submittedName>
        <fullName evidence="1">Uncharacterized protein</fullName>
    </submittedName>
</protein>
<proteinExistence type="predicted"/>
<dbReference type="Proteomes" id="UP001431902">
    <property type="component" value="Unassembled WGS sequence"/>
</dbReference>
<organism evidence="1 2">
    <name type="scientific">Limnohabitans lacus</name>
    <dbReference type="NCBI Taxonomy" id="3045173"/>
    <lineage>
        <taxon>Bacteria</taxon>
        <taxon>Pseudomonadati</taxon>
        <taxon>Pseudomonadota</taxon>
        <taxon>Betaproteobacteria</taxon>
        <taxon>Burkholderiales</taxon>
        <taxon>Comamonadaceae</taxon>
        <taxon>Limnohabitans</taxon>
    </lineage>
</organism>
<accession>A0ABT6X8A9</accession>
<sequence length="106" mass="11604">MRATGMVFLSRGGARLNKDSKGEPTVTLMCLDRIANHQVESWALFWKGQDAADFWQHNATKLQPGTPLNVTVENMRSHTAGRTVEITARVIGCELAPTPEKKAVAA</sequence>
<dbReference type="RefSeq" id="WP_283224718.1">
    <property type="nucleotide sequence ID" value="NZ_JASGBH010000007.1"/>
</dbReference>
<name>A0ABT6X8A9_9BURK</name>
<keyword evidence="2" id="KW-1185">Reference proteome</keyword>
<dbReference type="EMBL" id="JASGBH010000007">
    <property type="protein sequence ID" value="MDI9234344.1"/>
    <property type="molecule type" value="Genomic_DNA"/>
</dbReference>
<reference evidence="1" key="1">
    <citation type="submission" date="2023-05" db="EMBL/GenBank/DDBJ databases">
        <title>Limnohabitans sp. strain HM2-2 Genome sequencing and assembly.</title>
        <authorList>
            <person name="Jung Y."/>
        </authorList>
    </citation>
    <scope>NUCLEOTIDE SEQUENCE</scope>
    <source>
        <strain evidence="1">HM2-2</strain>
    </source>
</reference>
<evidence type="ECO:0000313" key="2">
    <source>
        <dbReference type="Proteomes" id="UP001431902"/>
    </source>
</evidence>
<evidence type="ECO:0000313" key="1">
    <source>
        <dbReference type="EMBL" id="MDI9234344.1"/>
    </source>
</evidence>